<sequence>MKPFFYICIGLLLVSCTSNTIYKKPQNLIPKDSMVSLLTDMYIASSAKNQKNKFLKREKNYMFLVYEKYRIDSTRFDASNTYYTSKVDEYAEILKRVKRNIYLLDSLYRKKQEIQDSIKGIKKGGKLKRDTVLDKELLLDDVPKELIKREDREFEKKDLKKIK</sequence>
<dbReference type="EMBL" id="JAUYVU010000001">
    <property type="protein sequence ID" value="MDP2539878.1"/>
    <property type="molecule type" value="Genomic_DNA"/>
</dbReference>
<proteinExistence type="predicted"/>
<dbReference type="PROSITE" id="PS51257">
    <property type="entry name" value="PROKAR_LIPOPROTEIN"/>
    <property type="match status" value="1"/>
</dbReference>
<evidence type="ECO:0000313" key="5">
    <source>
        <dbReference type="Proteomes" id="UP001242342"/>
    </source>
</evidence>
<reference evidence="3" key="2">
    <citation type="submission" date="2017-10" db="EMBL/GenBank/DDBJ databases">
        <authorList>
            <person name="Enke T.N."/>
            <person name="Cordero O.X."/>
        </authorList>
    </citation>
    <scope>NUCLEOTIDE SEQUENCE</scope>
    <source>
        <strain evidence="3">4G03</strain>
    </source>
</reference>
<evidence type="ECO:0000313" key="2">
    <source>
        <dbReference type="EMBL" id="MDP2539878.1"/>
    </source>
</evidence>
<feature type="domain" description="DUF4296" evidence="1">
    <location>
        <begin position="25"/>
        <end position="101"/>
    </location>
</feature>
<evidence type="ECO:0000313" key="4">
    <source>
        <dbReference type="Proteomes" id="UP000222163"/>
    </source>
</evidence>
<dbReference type="Proteomes" id="UP000222163">
    <property type="component" value="Unassembled WGS sequence"/>
</dbReference>
<accession>A0A2G1BUX6</accession>
<dbReference type="RefSeq" id="WP_099214756.1">
    <property type="nucleotide sequence ID" value="NZ_JAUYVU010000001.1"/>
</dbReference>
<gene>
    <name evidence="3" type="ORF">CSC81_05395</name>
    <name evidence="2" type="ORF">Q8W23_00160</name>
</gene>
<protein>
    <submittedName>
        <fullName evidence="2">DUF4296 domain-containing protein</fullName>
    </submittedName>
</protein>
<dbReference type="Pfam" id="PF14129">
    <property type="entry name" value="DUF4296"/>
    <property type="match status" value="1"/>
</dbReference>
<dbReference type="InterPro" id="IPR025381">
    <property type="entry name" value="DUF4296"/>
</dbReference>
<dbReference type="Proteomes" id="UP001242342">
    <property type="component" value="Unassembled WGS sequence"/>
</dbReference>
<evidence type="ECO:0000259" key="1">
    <source>
        <dbReference type="Pfam" id="PF14129"/>
    </source>
</evidence>
<dbReference type="AlphaFoldDB" id="A0A2G1BUX6"/>
<organism evidence="3 4">
    <name type="scientific">Tenacibaculum discolor</name>
    <dbReference type="NCBI Taxonomy" id="361581"/>
    <lineage>
        <taxon>Bacteria</taxon>
        <taxon>Pseudomonadati</taxon>
        <taxon>Bacteroidota</taxon>
        <taxon>Flavobacteriia</taxon>
        <taxon>Flavobacteriales</taxon>
        <taxon>Flavobacteriaceae</taxon>
        <taxon>Tenacibaculum</taxon>
    </lineage>
</organism>
<dbReference type="EMBL" id="PDUU01000004">
    <property type="protein sequence ID" value="PHN97847.1"/>
    <property type="molecule type" value="Genomic_DNA"/>
</dbReference>
<comment type="caution">
    <text evidence="3">The sequence shown here is derived from an EMBL/GenBank/DDBJ whole genome shotgun (WGS) entry which is preliminary data.</text>
</comment>
<reference evidence="2 5" key="3">
    <citation type="submission" date="2023-07" db="EMBL/GenBank/DDBJ databases">
        <title>Genome content predicts the carbon catabolic preferences of heterotrophic bacteria.</title>
        <authorList>
            <person name="Gralka M."/>
        </authorList>
    </citation>
    <scope>NUCLEOTIDE SEQUENCE [LARGE SCALE GENOMIC DNA]</scope>
    <source>
        <strain evidence="2 5">4G03</strain>
    </source>
</reference>
<keyword evidence="5" id="KW-1185">Reference proteome</keyword>
<evidence type="ECO:0000313" key="3">
    <source>
        <dbReference type="EMBL" id="PHN97847.1"/>
    </source>
</evidence>
<name>A0A2G1BUX6_9FLAO</name>
<reference evidence="3 4" key="1">
    <citation type="journal article" date="2016" name="Nat. Commun.">
        <title>Microbial interactions lead to rapid micro-scale successions on model marine particles.</title>
        <authorList>
            <person name="Datta M.S."/>
            <person name="Sliwerska E."/>
            <person name="Gore J."/>
            <person name="Polz M.F."/>
            <person name="Cordero O.X."/>
        </authorList>
    </citation>
    <scope>NUCLEOTIDE SEQUENCE [LARGE SCALE GENOMIC DNA]</scope>
    <source>
        <strain evidence="3 4">4G03</strain>
    </source>
</reference>